<reference evidence="1 2" key="1">
    <citation type="submission" date="2016-10" db="EMBL/GenBank/DDBJ databases">
        <authorList>
            <person name="de Groot N.N."/>
        </authorList>
    </citation>
    <scope>NUCLEOTIDE SEQUENCE [LARGE SCALE GENOMIC DNA]</scope>
    <source>
        <strain evidence="1 2">DSM 26656</strain>
    </source>
</reference>
<gene>
    <name evidence="1" type="ORF">SAMN04488115_1142</name>
</gene>
<dbReference type="Proteomes" id="UP000236743">
    <property type="component" value="Unassembled WGS sequence"/>
</dbReference>
<dbReference type="AlphaFoldDB" id="A0A1H6D0L6"/>
<dbReference type="RefSeq" id="WP_103875195.1">
    <property type="nucleotide sequence ID" value="NZ_FNUY01000014.1"/>
</dbReference>
<sequence length="93" mass="10002">MSGEDSAIDIEHLRGWVGREDIGTDVLSEDHAKEDGHGLRLWTAKQNGSVCMAAIDDDANQSGQVLAALLGWSQGTCGHGRLARRGRCRLCAQ</sequence>
<dbReference type="EMBL" id="FNUY01000014">
    <property type="protein sequence ID" value="SEG78901.1"/>
    <property type="molecule type" value="Genomic_DNA"/>
</dbReference>
<evidence type="ECO:0000313" key="2">
    <source>
        <dbReference type="Proteomes" id="UP000236743"/>
    </source>
</evidence>
<accession>A0A1H6D0L6</accession>
<name>A0A1H6D0L6_9HYPH</name>
<proteinExistence type="predicted"/>
<organism evidence="1 2">
    <name type="scientific">Bosea lathyri</name>
    <dbReference type="NCBI Taxonomy" id="1036778"/>
    <lineage>
        <taxon>Bacteria</taxon>
        <taxon>Pseudomonadati</taxon>
        <taxon>Pseudomonadota</taxon>
        <taxon>Alphaproteobacteria</taxon>
        <taxon>Hyphomicrobiales</taxon>
        <taxon>Boseaceae</taxon>
        <taxon>Bosea</taxon>
    </lineage>
</organism>
<keyword evidence="2" id="KW-1185">Reference proteome</keyword>
<evidence type="ECO:0000313" key="1">
    <source>
        <dbReference type="EMBL" id="SEG78901.1"/>
    </source>
</evidence>
<protein>
    <submittedName>
        <fullName evidence="1">Uncharacterized protein</fullName>
    </submittedName>
</protein>